<feature type="compositionally biased region" description="Basic residues" evidence="1">
    <location>
        <begin position="180"/>
        <end position="190"/>
    </location>
</feature>
<feature type="compositionally biased region" description="Basic and acidic residues" evidence="1">
    <location>
        <begin position="142"/>
        <end position="157"/>
    </location>
</feature>
<comment type="caution">
    <text evidence="2">The sequence shown here is derived from an EMBL/GenBank/DDBJ whole genome shotgun (WGS) entry which is preliminary data.</text>
</comment>
<accession>A0A9Q3IMN9</accession>
<sequence length="217" mass="23926">MLVSENVVRQEKIETSSTVTSIIPASPVDSEHNSTIMITQNNQPEPILTLVILSKKEPAITPQAAPKKGYRCDSGRSKSVTEGQGGHIKSHSEGLQQCISAQRVPDPCRSVEKLHELLPGCEKASGPSQNLKVTQWMESIDGKEKHDAFNRRMEEKNPPPPKQVPKTAPVARSSNSNVKKQPKAQNKGKGKAPGTKLTARATESQRFSRMPWKMNFR</sequence>
<evidence type="ECO:0000313" key="2">
    <source>
        <dbReference type="EMBL" id="MBW0544914.1"/>
    </source>
</evidence>
<feature type="region of interest" description="Disordered" evidence="1">
    <location>
        <begin position="142"/>
        <end position="217"/>
    </location>
</feature>
<proteinExistence type="predicted"/>
<evidence type="ECO:0000256" key="1">
    <source>
        <dbReference type="SAM" id="MobiDB-lite"/>
    </source>
</evidence>
<protein>
    <submittedName>
        <fullName evidence="2">Uncharacterized protein</fullName>
    </submittedName>
</protein>
<keyword evidence="3" id="KW-1185">Reference proteome</keyword>
<name>A0A9Q3IMN9_9BASI</name>
<organism evidence="2 3">
    <name type="scientific">Austropuccinia psidii MF-1</name>
    <dbReference type="NCBI Taxonomy" id="1389203"/>
    <lineage>
        <taxon>Eukaryota</taxon>
        <taxon>Fungi</taxon>
        <taxon>Dikarya</taxon>
        <taxon>Basidiomycota</taxon>
        <taxon>Pucciniomycotina</taxon>
        <taxon>Pucciniomycetes</taxon>
        <taxon>Pucciniales</taxon>
        <taxon>Sphaerophragmiaceae</taxon>
        <taxon>Austropuccinia</taxon>
    </lineage>
</organism>
<dbReference type="Proteomes" id="UP000765509">
    <property type="component" value="Unassembled WGS sequence"/>
</dbReference>
<dbReference type="EMBL" id="AVOT02049778">
    <property type="protein sequence ID" value="MBW0544914.1"/>
    <property type="molecule type" value="Genomic_DNA"/>
</dbReference>
<evidence type="ECO:0000313" key="3">
    <source>
        <dbReference type="Proteomes" id="UP000765509"/>
    </source>
</evidence>
<dbReference type="AlphaFoldDB" id="A0A9Q3IMN9"/>
<reference evidence="2" key="1">
    <citation type="submission" date="2021-03" db="EMBL/GenBank/DDBJ databases">
        <title>Draft genome sequence of rust myrtle Austropuccinia psidii MF-1, a brazilian biotype.</title>
        <authorList>
            <person name="Quecine M.C."/>
            <person name="Pachon D.M.R."/>
            <person name="Bonatelli M.L."/>
            <person name="Correr F.H."/>
            <person name="Franceschini L.M."/>
            <person name="Leite T.F."/>
            <person name="Margarido G.R.A."/>
            <person name="Almeida C.A."/>
            <person name="Ferrarezi J.A."/>
            <person name="Labate C.A."/>
        </authorList>
    </citation>
    <scope>NUCLEOTIDE SEQUENCE</scope>
    <source>
        <strain evidence="2">MF-1</strain>
    </source>
</reference>
<feature type="region of interest" description="Disordered" evidence="1">
    <location>
        <begin position="62"/>
        <end position="93"/>
    </location>
</feature>
<gene>
    <name evidence="2" type="ORF">O181_084629</name>
</gene>